<feature type="coiled-coil region" evidence="1">
    <location>
        <begin position="82"/>
        <end position="109"/>
    </location>
</feature>
<organism evidence="3 4">
    <name type="scientific">Diversispora epigaea</name>
    <dbReference type="NCBI Taxonomy" id="1348612"/>
    <lineage>
        <taxon>Eukaryota</taxon>
        <taxon>Fungi</taxon>
        <taxon>Fungi incertae sedis</taxon>
        <taxon>Mucoromycota</taxon>
        <taxon>Glomeromycotina</taxon>
        <taxon>Glomeromycetes</taxon>
        <taxon>Diversisporales</taxon>
        <taxon>Diversisporaceae</taxon>
        <taxon>Diversispora</taxon>
    </lineage>
</organism>
<name>A0A397JWM2_9GLOM</name>
<comment type="caution">
    <text evidence="3">The sequence shown here is derived from an EMBL/GenBank/DDBJ whole genome shotgun (WGS) entry which is preliminary data.</text>
</comment>
<protein>
    <submittedName>
        <fullName evidence="3">Uncharacterized protein</fullName>
    </submittedName>
</protein>
<sequence length="124" mass="14980">MQYLENIIKRLEKVENEINQLNERVDHIQFKKEIRNEEKNRKKQEMKRNQQQTHNTNETNQPESNMEEMKNEDSRNEITQYLAQIMEKLSGMENQIAEAHERIDRATGNQYGQNEGHTNIQNFY</sequence>
<gene>
    <name evidence="3" type="ORF">Glove_13g296</name>
</gene>
<evidence type="ECO:0000313" key="3">
    <source>
        <dbReference type="EMBL" id="RHZ89674.1"/>
    </source>
</evidence>
<feature type="compositionally biased region" description="Low complexity" evidence="2">
    <location>
        <begin position="49"/>
        <end position="61"/>
    </location>
</feature>
<dbReference type="Proteomes" id="UP000266861">
    <property type="component" value="Unassembled WGS sequence"/>
</dbReference>
<dbReference type="AlphaFoldDB" id="A0A397JWM2"/>
<accession>A0A397JWM2</accession>
<feature type="compositionally biased region" description="Basic and acidic residues" evidence="2">
    <location>
        <begin position="31"/>
        <end position="40"/>
    </location>
</feature>
<proteinExistence type="predicted"/>
<feature type="compositionally biased region" description="Basic and acidic residues" evidence="2">
    <location>
        <begin position="67"/>
        <end position="76"/>
    </location>
</feature>
<keyword evidence="1" id="KW-0175">Coiled coil</keyword>
<reference evidence="3 4" key="1">
    <citation type="submission" date="2018-08" db="EMBL/GenBank/DDBJ databases">
        <title>Genome and evolution of the arbuscular mycorrhizal fungus Diversispora epigaea (formerly Glomus versiforme) and its bacterial endosymbionts.</title>
        <authorList>
            <person name="Sun X."/>
            <person name="Fei Z."/>
            <person name="Harrison M."/>
        </authorList>
    </citation>
    <scope>NUCLEOTIDE SEQUENCE [LARGE SCALE GENOMIC DNA]</scope>
    <source>
        <strain evidence="3 4">IT104</strain>
    </source>
</reference>
<evidence type="ECO:0000313" key="4">
    <source>
        <dbReference type="Proteomes" id="UP000266861"/>
    </source>
</evidence>
<dbReference type="EMBL" id="PQFF01000011">
    <property type="protein sequence ID" value="RHZ89674.1"/>
    <property type="molecule type" value="Genomic_DNA"/>
</dbReference>
<evidence type="ECO:0000256" key="2">
    <source>
        <dbReference type="SAM" id="MobiDB-lite"/>
    </source>
</evidence>
<keyword evidence="4" id="KW-1185">Reference proteome</keyword>
<evidence type="ECO:0000256" key="1">
    <source>
        <dbReference type="SAM" id="Coils"/>
    </source>
</evidence>
<feature type="region of interest" description="Disordered" evidence="2">
    <location>
        <begin position="31"/>
        <end position="77"/>
    </location>
</feature>